<evidence type="ECO:0000256" key="1">
    <source>
        <dbReference type="SAM" id="Phobius"/>
    </source>
</evidence>
<reference evidence="3" key="1">
    <citation type="submission" date="2022-10" db="EMBL/GenBank/DDBJ databases">
        <title>Genome assembly of Pristionchus species.</title>
        <authorList>
            <person name="Yoshida K."/>
            <person name="Sommer R.J."/>
        </authorList>
    </citation>
    <scope>NUCLEOTIDE SEQUENCE [LARGE SCALE GENOMIC DNA]</scope>
    <source>
        <strain evidence="3">RS5460</strain>
    </source>
</reference>
<dbReference type="Pfam" id="PF03314">
    <property type="entry name" value="DUF273"/>
    <property type="match status" value="1"/>
</dbReference>
<keyword evidence="1" id="KW-0812">Transmembrane</keyword>
<dbReference type="EMBL" id="BTRK01000006">
    <property type="protein sequence ID" value="GMR62802.1"/>
    <property type="molecule type" value="Genomic_DNA"/>
</dbReference>
<dbReference type="Proteomes" id="UP001328107">
    <property type="component" value="Unassembled WGS sequence"/>
</dbReference>
<dbReference type="AlphaFoldDB" id="A0AAN5IDY0"/>
<keyword evidence="1" id="KW-1133">Transmembrane helix</keyword>
<name>A0AAN5IDY0_9BILA</name>
<keyword evidence="1" id="KW-0472">Membrane</keyword>
<comment type="caution">
    <text evidence="2">The sequence shown here is derived from an EMBL/GenBank/DDBJ whole genome shotgun (WGS) entry which is preliminary data.</text>
</comment>
<sequence>HSKLSHVFSTRPVEMCQFCRDCGMKIVLECVKFTGYPCSQRMRSQQHVLAAIAVVVSLFILHSLFKGWSANVPATMLTSHSNQTRDATDEGIASANITTTTFKPYPLGHPYYVFPTARNNTSFAVTIVIVITEGTNKDNYAKAINTVQCYGALHGYTVSVEFDNKFEECAVHKDKFFRRHCHTHKLMKTEIKEGEWALFIDGDVGVVNPKRLIEEYFEDGYEIYLFDRFYNYEYAALSFLVKNNERGRGWVDEFAGFEFKLPNSFHGTD</sequence>
<protein>
    <submittedName>
        <fullName evidence="2">Uncharacterized protein</fullName>
    </submittedName>
</protein>
<accession>A0AAN5IDY0</accession>
<dbReference type="Gene3D" id="3.90.550.10">
    <property type="entry name" value="Spore Coat Polysaccharide Biosynthesis Protein SpsA, Chain A"/>
    <property type="match status" value="1"/>
</dbReference>
<feature type="non-terminal residue" evidence="2">
    <location>
        <position position="269"/>
    </location>
</feature>
<proteinExistence type="predicted"/>
<evidence type="ECO:0000313" key="3">
    <source>
        <dbReference type="Proteomes" id="UP001328107"/>
    </source>
</evidence>
<gene>
    <name evidence="2" type="ORF">PMAYCL1PPCAC_32997</name>
</gene>
<dbReference type="PANTHER" id="PTHR31562:SF9">
    <property type="entry name" value="GLYCOSYLTRANSFERASE FAMILY 8 PROTEIN"/>
    <property type="match status" value="1"/>
</dbReference>
<feature type="non-terminal residue" evidence="2">
    <location>
        <position position="1"/>
    </location>
</feature>
<organism evidence="2 3">
    <name type="scientific">Pristionchus mayeri</name>
    <dbReference type="NCBI Taxonomy" id="1317129"/>
    <lineage>
        <taxon>Eukaryota</taxon>
        <taxon>Metazoa</taxon>
        <taxon>Ecdysozoa</taxon>
        <taxon>Nematoda</taxon>
        <taxon>Chromadorea</taxon>
        <taxon>Rhabditida</taxon>
        <taxon>Rhabditina</taxon>
        <taxon>Diplogasteromorpha</taxon>
        <taxon>Diplogasteroidea</taxon>
        <taxon>Neodiplogasteridae</taxon>
        <taxon>Pristionchus</taxon>
    </lineage>
</organism>
<dbReference type="PANTHER" id="PTHR31562">
    <property type="entry name" value="PROTEIN CBG18972"/>
    <property type="match status" value="1"/>
</dbReference>
<dbReference type="InterPro" id="IPR004988">
    <property type="entry name" value="DUF273"/>
</dbReference>
<dbReference type="InterPro" id="IPR029044">
    <property type="entry name" value="Nucleotide-diphossugar_trans"/>
</dbReference>
<feature type="transmembrane region" description="Helical" evidence="1">
    <location>
        <begin position="48"/>
        <end position="65"/>
    </location>
</feature>
<keyword evidence="3" id="KW-1185">Reference proteome</keyword>
<evidence type="ECO:0000313" key="2">
    <source>
        <dbReference type="EMBL" id="GMR62802.1"/>
    </source>
</evidence>